<accession>A0A1Y2GXZ9</accession>
<gene>
    <name evidence="3" type="ORF">BCR44DRAFT_41527</name>
</gene>
<dbReference type="Pfam" id="PF14934">
    <property type="entry name" value="TMEM254"/>
    <property type="match status" value="1"/>
</dbReference>
<comment type="caution">
    <text evidence="3">The sequence shown here is derived from an EMBL/GenBank/DDBJ whole genome shotgun (WGS) entry which is preliminary data.</text>
</comment>
<keyword evidence="2" id="KW-1133">Transmembrane helix</keyword>
<dbReference type="AlphaFoldDB" id="A0A1Y2GXZ9"/>
<evidence type="ECO:0000313" key="4">
    <source>
        <dbReference type="Proteomes" id="UP000193411"/>
    </source>
</evidence>
<evidence type="ECO:0000256" key="2">
    <source>
        <dbReference type="SAM" id="Phobius"/>
    </source>
</evidence>
<dbReference type="InterPro" id="IPR028110">
    <property type="entry name" value="TMEM254"/>
</dbReference>
<feature type="compositionally biased region" description="Basic and acidic residues" evidence="1">
    <location>
        <begin position="114"/>
        <end position="133"/>
    </location>
</feature>
<feature type="compositionally biased region" description="Basic residues" evidence="1">
    <location>
        <begin position="134"/>
        <end position="144"/>
    </location>
</feature>
<organism evidence="3 4">
    <name type="scientific">Catenaria anguillulae PL171</name>
    <dbReference type="NCBI Taxonomy" id="765915"/>
    <lineage>
        <taxon>Eukaryota</taxon>
        <taxon>Fungi</taxon>
        <taxon>Fungi incertae sedis</taxon>
        <taxon>Blastocladiomycota</taxon>
        <taxon>Blastocladiomycetes</taxon>
        <taxon>Blastocladiales</taxon>
        <taxon>Catenariaceae</taxon>
        <taxon>Catenaria</taxon>
    </lineage>
</organism>
<evidence type="ECO:0000313" key="3">
    <source>
        <dbReference type="EMBL" id="ORZ27169.1"/>
    </source>
</evidence>
<dbReference type="Proteomes" id="UP000193411">
    <property type="component" value="Unassembled WGS sequence"/>
</dbReference>
<keyword evidence="4" id="KW-1185">Reference proteome</keyword>
<proteinExistence type="predicted"/>
<keyword evidence="2" id="KW-0472">Membrane</keyword>
<feature type="transmembrane region" description="Helical" evidence="2">
    <location>
        <begin position="56"/>
        <end position="78"/>
    </location>
</feature>
<keyword evidence="2" id="KW-0812">Transmembrane</keyword>
<reference evidence="3 4" key="1">
    <citation type="submission" date="2016-07" db="EMBL/GenBank/DDBJ databases">
        <title>Pervasive Adenine N6-methylation of Active Genes in Fungi.</title>
        <authorList>
            <consortium name="DOE Joint Genome Institute"/>
            <person name="Mondo S.J."/>
            <person name="Dannebaum R.O."/>
            <person name="Kuo R.C."/>
            <person name="Labutti K."/>
            <person name="Haridas S."/>
            <person name="Kuo A."/>
            <person name="Salamov A."/>
            <person name="Ahrendt S.R."/>
            <person name="Lipzen A."/>
            <person name="Sullivan W."/>
            <person name="Andreopoulos W.B."/>
            <person name="Clum A."/>
            <person name="Lindquist E."/>
            <person name="Daum C."/>
            <person name="Ramamoorthy G.K."/>
            <person name="Gryganskyi A."/>
            <person name="Culley D."/>
            <person name="Magnuson J.K."/>
            <person name="James T.Y."/>
            <person name="O'Malley M.A."/>
            <person name="Stajich J.E."/>
            <person name="Spatafora J.W."/>
            <person name="Visel A."/>
            <person name="Grigoriev I.V."/>
        </authorList>
    </citation>
    <scope>NUCLEOTIDE SEQUENCE [LARGE SCALE GENOMIC DNA]</scope>
    <source>
        <strain evidence="3 4">PL171</strain>
    </source>
</reference>
<name>A0A1Y2GXZ9_9FUNG</name>
<feature type="transmembrane region" description="Helical" evidence="2">
    <location>
        <begin position="15"/>
        <end position="35"/>
    </location>
</feature>
<sequence length="144" mass="16259">MHTSLQVWPTLPPVLIRYTIVLSLGFLAYMAYYPAETLHHPLLDTVRAWLTQDTAHLILMGLLTLHALEAAVAMYVVYSIGIRSPVHILGWVFATMIWGMWILTQLFEFGPKAGGDEKAKEKSVAQQFEESKSAKKSKTSKKRD</sequence>
<evidence type="ECO:0000256" key="1">
    <source>
        <dbReference type="SAM" id="MobiDB-lite"/>
    </source>
</evidence>
<feature type="transmembrane region" description="Helical" evidence="2">
    <location>
        <begin position="84"/>
        <end position="103"/>
    </location>
</feature>
<feature type="region of interest" description="Disordered" evidence="1">
    <location>
        <begin position="114"/>
        <end position="144"/>
    </location>
</feature>
<dbReference type="EMBL" id="MCFL01000381">
    <property type="protein sequence ID" value="ORZ27169.1"/>
    <property type="molecule type" value="Genomic_DNA"/>
</dbReference>
<protein>
    <submittedName>
        <fullName evidence="3">Uncharacterized protein</fullName>
    </submittedName>
</protein>